<organism evidence="2 3">
    <name type="scientific">Stephania cephalantha</name>
    <dbReference type="NCBI Taxonomy" id="152367"/>
    <lineage>
        <taxon>Eukaryota</taxon>
        <taxon>Viridiplantae</taxon>
        <taxon>Streptophyta</taxon>
        <taxon>Embryophyta</taxon>
        <taxon>Tracheophyta</taxon>
        <taxon>Spermatophyta</taxon>
        <taxon>Magnoliopsida</taxon>
        <taxon>Ranunculales</taxon>
        <taxon>Menispermaceae</taxon>
        <taxon>Menispermoideae</taxon>
        <taxon>Cissampelideae</taxon>
        <taxon>Stephania</taxon>
    </lineage>
</organism>
<name>A0AAP0J247_9MAGN</name>
<keyword evidence="3" id="KW-1185">Reference proteome</keyword>
<dbReference type="AlphaFoldDB" id="A0AAP0J247"/>
<feature type="compositionally biased region" description="Basic residues" evidence="1">
    <location>
        <begin position="61"/>
        <end position="71"/>
    </location>
</feature>
<gene>
    <name evidence="2" type="ORF">Scep_014942</name>
</gene>
<dbReference type="Proteomes" id="UP001419268">
    <property type="component" value="Unassembled WGS sequence"/>
</dbReference>
<feature type="region of interest" description="Disordered" evidence="1">
    <location>
        <begin position="1"/>
        <end position="138"/>
    </location>
</feature>
<feature type="compositionally biased region" description="Basic residues" evidence="1">
    <location>
        <begin position="30"/>
        <end position="49"/>
    </location>
</feature>
<protein>
    <submittedName>
        <fullName evidence="2">Uncharacterized protein</fullName>
    </submittedName>
</protein>
<reference evidence="2 3" key="1">
    <citation type="submission" date="2024-01" db="EMBL/GenBank/DDBJ databases">
        <title>Genome assemblies of Stephania.</title>
        <authorList>
            <person name="Yang L."/>
        </authorList>
    </citation>
    <scope>NUCLEOTIDE SEQUENCE [LARGE SCALE GENOMIC DNA]</scope>
    <source>
        <strain evidence="2">JXDWG</strain>
        <tissue evidence="2">Leaf</tissue>
    </source>
</reference>
<comment type="caution">
    <text evidence="2">The sequence shown here is derived from an EMBL/GenBank/DDBJ whole genome shotgun (WGS) entry which is preliminary data.</text>
</comment>
<accession>A0AAP0J247</accession>
<sequence>MRLATPAAARPARRARPRGGRGGEHGGDRARHHQRRHARGRPRPRRRRREIWPGGGDRAARRPAHGSRRRRWLDDAGEQLRARGAAKAIASDGARARGDATQRGLDGGHGRGGGRRGLRSSRRPAEQHARAGGAAMRDGALSTARCAIRQNRDDAMETGSGVHVVLGRARPNFMGNWGRHSLDLGEVGIKQLEYIHLHKTAALGGDGGDSGWWGDEEVEMGGGGDGWRWRWVESVDCRDREREREKG</sequence>
<evidence type="ECO:0000313" key="2">
    <source>
        <dbReference type="EMBL" id="KAK9126096.1"/>
    </source>
</evidence>
<feature type="compositionally biased region" description="Low complexity" evidence="1">
    <location>
        <begin position="1"/>
        <end position="10"/>
    </location>
</feature>
<evidence type="ECO:0000313" key="3">
    <source>
        <dbReference type="Proteomes" id="UP001419268"/>
    </source>
</evidence>
<feature type="compositionally biased region" description="Basic residues" evidence="1">
    <location>
        <begin position="112"/>
        <end position="122"/>
    </location>
</feature>
<evidence type="ECO:0000256" key="1">
    <source>
        <dbReference type="SAM" id="MobiDB-lite"/>
    </source>
</evidence>
<proteinExistence type="predicted"/>
<dbReference type="EMBL" id="JBBNAG010000006">
    <property type="protein sequence ID" value="KAK9126096.1"/>
    <property type="molecule type" value="Genomic_DNA"/>
</dbReference>
<feature type="compositionally biased region" description="Basic and acidic residues" evidence="1">
    <location>
        <begin position="72"/>
        <end position="81"/>
    </location>
</feature>